<evidence type="ECO:0000256" key="6">
    <source>
        <dbReference type="ARBA" id="ARBA00016985"/>
    </source>
</evidence>
<keyword evidence="8" id="KW-0663">Pyridoxal phosphate</keyword>
<comment type="subunit">
    <text evidence="4">Homodimer.</text>
</comment>
<comment type="pathway">
    <text evidence="2">Siderophore biosynthesis.</text>
</comment>
<dbReference type="NCBIfam" id="TIGR03945">
    <property type="entry name" value="PLP_SbnA_fam"/>
    <property type="match status" value="1"/>
</dbReference>
<evidence type="ECO:0000313" key="10">
    <source>
        <dbReference type="EMBL" id="MBB3206116.1"/>
    </source>
</evidence>
<dbReference type="CDD" id="cd01561">
    <property type="entry name" value="CBS_like"/>
    <property type="match status" value="1"/>
</dbReference>
<evidence type="ECO:0000256" key="8">
    <source>
        <dbReference type="ARBA" id="ARBA00022898"/>
    </source>
</evidence>
<dbReference type="RefSeq" id="WP_221224972.1">
    <property type="nucleotide sequence ID" value="NZ_JACHXU010000005.1"/>
</dbReference>
<evidence type="ECO:0000256" key="4">
    <source>
        <dbReference type="ARBA" id="ARBA00011738"/>
    </source>
</evidence>
<evidence type="ECO:0000256" key="1">
    <source>
        <dbReference type="ARBA" id="ARBA00001933"/>
    </source>
</evidence>
<evidence type="ECO:0000256" key="7">
    <source>
        <dbReference type="ARBA" id="ARBA00022679"/>
    </source>
</evidence>
<dbReference type="InterPro" id="IPR036052">
    <property type="entry name" value="TrpB-like_PALP_sf"/>
</dbReference>
<proteinExistence type="inferred from homology"/>
<evidence type="ECO:0000313" key="11">
    <source>
        <dbReference type="Proteomes" id="UP000536179"/>
    </source>
</evidence>
<dbReference type="InterPro" id="IPR001926">
    <property type="entry name" value="TrpB-like_PALP"/>
</dbReference>
<dbReference type="PROSITE" id="PS00901">
    <property type="entry name" value="CYS_SYNTHASE"/>
    <property type="match status" value="1"/>
</dbReference>
<dbReference type="Gene3D" id="3.40.50.1100">
    <property type="match status" value="2"/>
</dbReference>
<dbReference type="PANTHER" id="PTHR10314">
    <property type="entry name" value="CYSTATHIONINE BETA-SYNTHASE"/>
    <property type="match status" value="1"/>
</dbReference>
<comment type="similarity">
    <text evidence="3">Belongs to the cysteine synthase/cystathionine beta-synthase family. SbnA subfamily.</text>
</comment>
<sequence length="362" mass="38800">MITTTDHNFTYNTPATVTRIAKPRLPIDSASGILDCVGQTPLVHLSRYLDDCSIELHAKLEAANPGGSAKDRPALRMLEHALETGELAPGDTVVESSSGNMGIGLAQTCRFHQMRFICVVDPHAQPQNIAIMQALGAEVVRVETPVDGSFLAARLQRVQQILSDVPNSFWPNQYANRQNPIAHHEGTIREIDEATGGDLDYLFVATSSTGTAQGCRDYLRKHNRHTQVVAVDANGSVLFGGSPGKRLIPGIGAGHLPALAKDQTFDKIVRVSDVDCVVGCRRASAREAMLVGGSAGGVLEVVRSLENELSGKRCVAILHDSGTRYLDTVFNDDWVESSLGVTAATVNQRTSAPALQSVRNAS</sequence>
<dbReference type="InterPro" id="IPR050214">
    <property type="entry name" value="Cys_Synth/Cystath_Beta-Synth"/>
</dbReference>
<dbReference type="Proteomes" id="UP000536179">
    <property type="component" value="Unassembled WGS sequence"/>
</dbReference>
<reference evidence="10 11" key="1">
    <citation type="submission" date="2020-08" db="EMBL/GenBank/DDBJ databases">
        <title>Genomic Encyclopedia of Type Strains, Phase III (KMG-III): the genomes of soil and plant-associated and newly described type strains.</title>
        <authorList>
            <person name="Whitman W."/>
        </authorList>
    </citation>
    <scope>NUCLEOTIDE SEQUENCE [LARGE SCALE GENOMIC DNA]</scope>
    <source>
        <strain evidence="10 11">CECT 8075</strain>
    </source>
</reference>
<evidence type="ECO:0000256" key="2">
    <source>
        <dbReference type="ARBA" id="ARBA00004924"/>
    </source>
</evidence>
<name>A0A7W5DX21_9BACT</name>
<gene>
    <name evidence="10" type="ORF">FHS27_001924</name>
</gene>
<evidence type="ECO:0000259" key="9">
    <source>
        <dbReference type="Pfam" id="PF00291"/>
    </source>
</evidence>
<accession>A0A7W5DX21</accession>
<dbReference type="InterPro" id="IPR023927">
    <property type="entry name" value="SbnA"/>
</dbReference>
<keyword evidence="7 10" id="KW-0808">Transferase</keyword>
<dbReference type="GO" id="GO:0016765">
    <property type="term" value="F:transferase activity, transferring alkyl or aryl (other than methyl) groups"/>
    <property type="evidence" value="ECO:0007669"/>
    <property type="project" value="UniProtKB-ARBA"/>
</dbReference>
<dbReference type="Pfam" id="PF00291">
    <property type="entry name" value="PALP"/>
    <property type="match status" value="1"/>
</dbReference>
<dbReference type="SUPFAM" id="SSF53686">
    <property type="entry name" value="Tryptophan synthase beta subunit-like PLP-dependent enzymes"/>
    <property type="match status" value="1"/>
</dbReference>
<organism evidence="10 11">
    <name type="scientific">Aporhodopirellula rubra</name>
    <dbReference type="NCBI Taxonomy" id="980271"/>
    <lineage>
        <taxon>Bacteria</taxon>
        <taxon>Pseudomonadati</taxon>
        <taxon>Planctomycetota</taxon>
        <taxon>Planctomycetia</taxon>
        <taxon>Pirellulales</taxon>
        <taxon>Pirellulaceae</taxon>
        <taxon>Aporhodopirellula</taxon>
    </lineage>
</organism>
<keyword evidence="11" id="KW-1185">Reference proteome</keyword>
<dbReference type="InterPro" id="IPR001216">
    <property type="entry name" value="P-phosphate_BS"/>
</dbReference>
<dbReference type="AlphaFoldDB" id="A0A7W5DX21"/>
<dbReference type="GO" id="GO:0006535">
    <property type="term" value="P:cysteine biosynthetic process from serine"/>
    <property type="evidence" value="ECO:0007669"/>
    <property type="project" value="InterPro"/>
</dbReference>
<protein>
    <recommendedName>
        <fullName evidence="6">N-(2-amino-2-carboxyethyl)-L-glutamate synthase</fullName>
        <ecNumber evidence="5">2.5.1.140</ecNumber>
    </recommendedName>
</protein>
<evidence type="ECO:0000256" key="3">
    <source>
        <dbReference type="ARBA" id="ARBA00008519"/>
    </source>
</evidence>
<dbReference type="EC" id="2.5.1.140" evidence="5"/>
<comment type="caution">
    <text evidence="10">The sequence shown here is derived from an EMBL/GenBank/DDBJ whole genome shotgun (WGS) entry which is preliminary data.</text>
</comment>
<dbReference type="EMBL" id="JACHXU010000005">
    <property type="protein sequence ID" value="MBB3206116.1"/>
    <property type="molecule type" value="Genomic_DNA"/>
</dbReference>
<evidence type="ECO:0000256" key="5">
    <source>
        <dbReference type="ARBA" id="ARBA00012331"/>
    </source>
</evidence>
<comment type="cofactor">
    <cofactor evidence="1">
        <name>pyridoxal 5'-phosphate</name>
        <dbReference type="ChEBI" id="CHEBI:597326"/>
    </cofactor>
</comment>
<feature type="domain" description="Tryptophan synthase beta chain-like PALP" evidence="9">
    <location>
        <begin position="34"/>
        <end position="319"/>
    </location>
</feature>